<sequence>MKPIETVDKCTTCSTCVAYCPVTKATRAFKGPKLTGPSSERFRLYDETGGGEISEIEALDYCSNCKNCDIACPSGVKISTLNMLARAEYCKRHKPPLRDWVLSHGRMLGRLARRFPGWLVNVGSTNALTRLILDKFGVDARAPMPVFVPRSFTEWMGDHNAMLTASDRSRLTKKAVFFPGCYVNDYDPQTGKDLVFMLEKAGYEVIVPEFECCGLPMVANGFFDDARAAASRNVDTLAALVSSGDVPILTVCPSCQLMLKQEYAEYFPELGKHESIVPHVQDACEFLIGLIESGELDIDVREDATKLVYHAPCHLRAQGIGKPGLDLLRMASANVEDARSGCCGISGSYGFKKEKYDVAASVGSDLFKAVKDSAAEYCVTECGTCRLQISHHTKLPSMHPISWLRKLVK</sequence>
<evidence type="ECO:0000256" key="4">
    <source>
        <dbReference type="ARBA" id="ARBA00023004"/>
    </source>
</evidence>
<dbReference type="Gene3D" id="1.10.1060.10">
    <property type="entry name" value="Alpha-helical ferredoxin"/>
    <property type="match status" value="1"/>
</dbReference>
<keyword evidence="3" id="KW-0677">Repeat</keyword>
<protein>
    <submittedName>
        <fullName evidence="7">Glycerol-3-phosphate dehydrogenase, anaerobic, C subunit</fullName>
    </submittedName>
</protein>
<evidence type="ECO:0000313" key="8">
    <source>
        <dbReference type="Proteomes" id="UP000006034"/>
    </source>
</evidence>
<dbReference type="NCBIfam" id="NF008369">
    <property type="entry name" value="PRK11168.1"/>
    <property type="match status" value="1"/>
</dbReference>
<dbReference type="PANTHER" id="PTHR32479">
    <property type="entry name" value="GLYCOLATE OXIDASE IRON-SULFUR SUBUNIT"/>
    <property type="match status" value="1"/>
</dbReference>
<keyword evidence="8" id="KW-1185">Reference proteome</keyword>
<dbReference type="Proteomes" id="UP000006034">
    <property type="component" value="Unassembled WGS sequence"/>
</dbReference>
<dbReference type="RefSeq" id="WP_016360729.1">
    <property type="nucleotide sequence ID" value="NZ_KE150238.1"/>
</dbReference>
<evidence type="ECO:0000256" key="5">
    <source>
        <dbReference type="ARBA" id="ARBA00023014"/>
    </source>
</evidence>
<name>E5Y3P3_BILW3</name>
<dbReference type="GO" id="GO:0009061">
    <property type="term" value="P:anaerobic respiration"/>
    <property type="evidence" value="ECO:0007669"/>
    <property type="project" value="InterPro"/>
</dbReference>
<evidence type="ECO:0000259" key="6">
    <source>
        <dbReference type="PROSITE" id="PS51379"/>
    </source>
</evidence>
<dbReference type="InterPro" id="IPR017753">
    <property type="entry name" value="G3P_DH_GlpC_su"/>
</dbReference>
<dbReference type="PANTHER" id="PTHR32479:SF19">
    <property type="entry name" value="ANAEROBIC GLYCEROL-3-PHOSPHATE DEHYDROGENASE SUBUNIT C"/>
    <property type="match status" value="1"/>
</dbReference>
<dbReference type="AlphaFoldDB" id="E5Y3P3"/>
<dbReference type="GO" id="GO:0051539">
    <property type="term" value="F:4 iron, 4 sulfur cluster binding"/>
    <property type="evidence" value="ECO:0007669"/>
    <property type="project" value="UniProtKB-KW"/>
</dbReference>
<dbReference type="PROSITE" id="PS00198">
    <property type="entry name" value="4FE4S_FER_1"/>
    <property type="match status" value="2"/>
</dbReference>
<dbReference type="GO" id="GO:0009331">
    <property type="term" value="C:glycerol-3-phosphate dehydrogenase (FAD) complex"/>
    <property type="evidence" value="ECO:0007669"/>
    <property type="project" value="InterPro"/>
</dbReference>
<reference evidence="7 8" key="2">
    <citation type="submission" date="2013-04" db="EMBL/GenBank/DDBJ databases">
        <title>The Genome Sequence of Bilophila wadsworthia 3_1_6.</title>
        <authorList>
            <consortium name="The Broad Institute Genomics Platform"/>
            <person name="Earl A."/>
            <person name="Ward D."/>
            <person name="Feldgarden M."/>
            <person name="Gevers D."/>
            <person name="Sibley C."/>
            <person name="Strauss J."/>
            <person name="Allen-Vercoe E."/>
            <person name="Walker B."/>
            <person name="Young S."/>
            <person name="Zeng Q."/>
            <person name="Gargeya S."/>
            <person name="Fitzgerald M."/>
            <person name="Haas B."/>
            <person name="Abouelleil A."/>
            <person name="Allen A.W."/>
            <person name="Alvarado L."/>
            <person name="Arachchi H.M."/>
            <person name="Berlin A.M."/>
            <person name="Chapman S.B."/>
            <person name="Gainer-Dewar J."/>
            <person name="Goldberg J."/>
            <person name="Griggs A."/>
            <person name="Gujja S."/>
            <person name="Hansen M."/>
            <person name="Howarth C."/>
            <person name="Imamovic A."/>
            <person name="Ireland A."/>
            <person name="Larimer J."/>
            <person name="McCowan C."/>
            <person name="Murphy C."/>
            <person name="Pearson M."/>
            <person name="Poon T.W."/>
            <person name="Priest M."/>
            <person name="Roberts A."/>
            <person name="Saif S."/>
            <person name="Shea T."/>
            <person name="Sisk P."/>
            <person name="Sykes S."/>
            <person name="Wortman J."/>
            <person name="Nusbaum C."/>
            <person name="Birren B."/>
        </authorList>
    </citation>
    <scope>NUCLEOTIDE SEQUENCE [LARGE SCALE GENOMIC DNA]</scope>
    <source>
        <strain evidence="7 8">3_1_6</strain>
    </source>
</reference>
<evidence type="ECO:0000256" key="3">
    <source>
        <dbReference type="ARBA" id="ARBA00022737"/>
    </source>
</evidence>
<evidence type="ECO:0000313" key="7">
    <source>
        <dbReference type="EMBL" id="EFV45384.2"/>
    </source>
</evidence>
<organism evidence="7 8">
    <name type="scientific">Bilophila wadsworthia (strain 3_1_6)</name>
    <dbReference type="NCBI Taxonomy" id="563192"/>
    <lineage>
        <taxon>Bacteria</taxon>
        <taxon>Pseudomonadati</taxon>
        <taxon>Thermodesulfobacteriota</taxon>
        <taxon>Desulfovibrionia</taxon>
        <taxon>Desulfovibrionales</taxon>
        <taxon>Desulfovibrionaceae</taxon>
        <taxon>Bilophila</taxon>
    </lineage>
</organism>
<dbReference type="PROSITE" id="PS51379">
    <property type="entry name" value="4FE4S_FER_2"/>
    <property type="match status" value="2"/>
</dbReference>
<reference evidence="7 8" key="1">
    <citation type="submission" date="2010-10" db="EMBL/GenBank/DDBJ databases">
        <authorList>
            <consortium name="The Broad Institute Genome Sequencing Platform"/>
            <person name="Ward D."/>
            <person name="Earl A."/>
            <person name="Feldgarden M."/>
            <person name="Young S.K."/>
            <person name="Gargeya S."/>
            <person name="Zeng Q."/>
            <person name="Alvarado L."/>
            <person name="Berlin A."/>
            <person name="Bochicchio J."/>
            <person name="Chapman S.B."/>
            <person name="Chen Z."/>
            <person name="Freedman E."/>
            <person name="Gellesch M."/>
            <person name="Goldberg J."/>
            <person name="Griggs A."/>
            <person name="Gujja S."/>
            <person name="Heilman E."/>
            <person name="Heiman D."/>
            <person name="Howarth C."/>
            <person name="Mehta T."/>
            <person name="Neiman D."/>
            <person name="Pearson M."/>
            <person name="Roberts A."/>
            <person name="Saif S."/>
            <person name="Shea T."/>
            <person name="Shenoy N."/>
            <person name="Sisk P."/>
            <person name="Stolte C."/>
            <person name="Sykes S."/>
            <person name="White J."/>
            <person name="Yandava C."/>
            <person name="Allen-Vercoe E."/>
            <person name="Sibley C."/>
            <person name="Ambrose C.E."/>
            <person name="Strauss J."/>
            <person name="Daigneault M."/>
            <person name="Haas B."/>
            <person name="Nusbaum C."/>
            <person name="Birren B."/>
        </authorList>
    </citation>
    <scope>NUCLEOTIDE SEQUENCE [LARGE SCALE GENOMIC DNA]</scope>
    <source>
        <strain evidence="7 8">3_1_6</strain>
    </source>
</reference>
<dbReference type="SUPFAM" id="SSF54862">
    <property type="entry name" value="4Fe-4S ferredoxins"/>
    <property type="match status" value="1"/>
</dbReference>
<evidence type="ECO:0000256" key="1">
    <source>
        <dbReference type="ARBA" id="ARBA00022485"/>
    </source>
</evidence>
<dbReference type="Pfam" id="PF13183">
    <property type="entry name" value="Fer4_8"/>
    <property type="match status" value="1"/>
</dbReference>
<comment type="caution">
    <text evidence="7">The sequence shown here is derived from an EMBL/GenBank/DDBJ whole genome shotgun (WGS) entry which is preliminary data.</text>
</comment>
<dbReference type="GO" id="GO:0016491">
    <property type="term" value="F:oxidoreductase activity"/>
    <property type="evidence" value="ECO:0007669"/>
    <property type="project" value="UniProtKB-ARBA"/>
</dbReference>
<dbReference type="NCBIfam" id="TIGR03379">
    <property type="entry name" value="glycerol3P_GlpC"/>
    <property type="match status" value="1"/>
</dbReference>
<dbReference type="HOGENOM" id="CLU_023081_7_1_7"/>
<dbReference type="InterPro" id="IPR004017">
    <property type="entry name" value="Cys_rich_dom"/>
</dbReference>
<dbReference type="GeneID" id="78085939"/>
<gene>
    <name evidence="7" type="ORF">HMPREF0179_00804</name>
</gene>
<keyword evidence="5" id="KW-0411">Iron-sulfur</keyword>
<keyword evidence="4" id="KW-0408">Iron</keyword>
<dbReference type="Pfam" id="PF02754">
    <property type="entry name" value="CCG"/>
    <property type="match status" value="2"/>
</dbReference>
<dbReference type="STRING" id="563192.HMPREF0179_00804"/>
<keyword evidence="2" id="KW-0479">Metal-binding</keyword>
<keyword evidence="1" id="KW-0004">4Fe-4S</keyword>
<dbReference type="InterPro" id="IPR009051">
    <property type="entry name" value="Helical_ferredxn"/>
</dbReference>
<dbReference type="eggNOG" id="COG0247">
    <property type="taxonomic scope" value="Bacteria"/>
</dbReference>
<dbReference type="GO" id="GO:0046872">
    <property type="term" value="F:metal ion binding"/>
    <property type="evidence" value="ECO:0007669"/>
    <property type="project" value="UniProtKB-KW"/>
</dbReference>
<dbReference type="InterPro" id="IPR017896">
    <property type="entry name" value="4Fe4S_Fe-S-bd"/>
</dbReference>
<dbReference type="OrthoDB" id="9770306at2"/>
<proteinExistence type="predicted"/>
<feature type="domain" description="4Fe-4S ferredoxin-type" evidence="6">
    <location>
        <begin position="1"/>
        <end position="31"/>
    </location>
</feature>
<evidence type="ECO:0000256" key="2">
    <source>
        <dbReference type="ARBA" id="ARBA00022723"/>
    </source>
</evidence>
<dbReference type="EMBL" id="ADCP02000001">
    <property type="protein sequence ID" value="EFV45384.2"/>
    <property type="molecule type" value="Genomic_DNA"/>
</dbReference>
<feature type="domain" description="4Fe-4S ferredoxin-type" evidence="6">
    <location>
        <begin position="52"/>
        <end position="82"/>
    </location>
</feature>
<dbReference type="GO" id="GO:0016020">
    <property type="term" value="C:membrane"/>
    <property type="evidence" value="ECO:0007669"/>
    <property type="project" value="InterPro"/>
</dbReference>
<dbReference type="InterPro" id="IPR017900">
    <property type="entry name" value="4Fe4S_Fe_S_CS"/>
</dbReference>
<accession>E5Y3P3</accession>